<keyword evidence="1" id="KW-0732">Signal</keyword>
<accession>A0A8T0RK99</accession>
<keyword evidence="3" id="KW-1185">Reference proteome</keyword>
<evidence type="ECO:0000256" key="1">
    <source>
        <dbReference type="SAM" id="SignalP"/>
    </source>
</evidence>
<gene>
    <name evidence="2" type="ORF">PVAP13_5NG038408</name>
</gene>
<evidence type="ECO:0000313" key="3">
    <source>
        <dbReference type="Proteomes" id="UP000823388"/>
    </source>
</evidence>
<reference evidence="2" key="1">
    <citation type="submission" date="2020-05" db="EMBL/GenBank/DDBJ databases">
        <title>WGS assembly of Panicum virgatum.</title>
        <authorList>
            <person name="Lovell J.T."/>
            <person name="Jenkins J."/>
            <person name="Shu S."/>
            <person name="Juenger T.E."/>
            <person name="Schmutz J."/>
        </authorList>
    </citation>
    <scope>NUCLEOTIDE SEQUENCE</scope>
    <source>
        <strain evidence="2">AP13</strain>
    </source>
</reference>
<protein>
    <submittedName>
        <fullName evidence="2">Uncharacterized protein</fullName>
    </submittedName>
</protein>
<proteinExistence type="predicted"/>
<evidence type="ECO:0000313" key="2">
    <source>
        <dbReference type="EMBL" id="KAG2586417.1"/>
    </source>
</evidence>
<feature type="chain" id="PRO_5035724685" evidence="1">
    <location>
        <begin position="21"/>
        <end position="100"/>
    </location>
</feature>
<sequence>MRNSISIFVLLFTMLVGFVAFPTQCKYTILLLFLSSYQCNPINSTKVNLIFCTQTRCNYFNTDYDVCYCCPANIRRENCYSKVEECRAHCTSCKPQCPLG</sequence>
<dbReference type="EMBL" id="CM029046">
    <property type="protein sequence ID" value="KAG2586417.1"/>
    <property type="molecule type" value="Genomic_DNA"/>
</dbReference>
<dbReference type="AlphaFoldDB" id="A0A8T0RK99"/>
<feature type="signal peptide" evidence="1">
    <location>
        <begin position="1"/>
        <end position="20"/>
    </location>
</feature>
<organism evidence="2 3">
    <name type="scientific">Panicum virgatum</name>
    <name type="common">Blackwell switchgrass</name>
    <dbReference type="NCBI Taxonomy" id="38727"/>
    <lineage>
        <taxon>Eukaryota</taxon>
        <taxon>Viridiplantae</taxon>
        <taxon>Streptophyta</taxon>
        <taxon>Embryophyta</taxon>
        <taxon>Tracheophyta</taxon>
        <taxon>Spermatophyta</taxon>
        <taxon>Magnoliopsida</taxon>
        <taxon>Liliopsida</taxon>
        <taxon>Poales</taxon>
        <taxon>Poaceae</taxon>
        <taxon>PACMAD clade</taxon>
        <taxon>Panicoideae</taxon>
        <taxon>Panicodae</taxon>
        <taxon>Paniceae</taxon>
        <taxon>Panicinae</taxon>
        <taxon>Panicum</taxon>
        <taxon>Panicum sect. Hiantes</taxon>
    </lineage>
</organism>
<name>A0A8T0RK99_PANVG</name>
<comment type="caution">
    <text evidence="2">The sequence shown here is derived from an EMBL/GenBank/DDBJ whole genome shotgun (WGS) entry which is preliminary data.</text>
</comment>
<dbReference type="Proteomes" id="UP000823388">
    <property type="component" value="Chromosome 5N"/>
</dbReference>